<dbReference type="AlphaFoldDB" id="A0A166EXJ1"/>
<keyword evidence="2" id="KW-1185">Reference proteome</keyword>
<reference evidence="1 2" key="1">
    <citation type="journal article" date="2016" name="Mol. Biol. Evol.">
        <title>Comparative Genomics of Early-Diverging Mushroom-Forming Fungi Provides Insights into the Origins of Lignocellulose Decay Capabilities.</title>
        <authorList>
            <person name="Nagy L.G."/>
            <person name="Riley R."/>
            <person name="Tritt A."/>
            <person name="Adam C."/>
            <person name="Daum C."/>
            <person name="Floudas D."/>
            <person name="Sun H."/>
            <person name="Yadav J.S."/>
            <person name="Pangilinan J."/>
            <person name="Larsson K.H."/>
            <person name="Matsuura K."/>
            <person name="Barry K."/>
            <person name="Labutti K."/>
            <person name="Kuo R."/>
            <person name="Ohm R.A."/>
            <person name="Bhattacharya S.S."/>
            <person name="Shirouzu T."/>
            <person name="Yoshinaga Y."/>
            <person name="Martin F.M."/>
            <person name="Grigoriev I.V."/>
            <person name="Hibbett D.S."/>
        </authorList>
    </citation>
    <scope>NUCLEOTIDE SEQUENCE [LARGE SCALE GENOMIC DNA]</scope>
    <source>
        <strain evidence="1 2">CBS 109695</strain>
    </source>
</reference>
<protein>
    <submittedName>
        <fullName evidence="1">Uncharacterized protein</fullName>
    </submittedName>
</protein>
<organism evidence="1 2">
    <name type="scientific">Athelia psychrophila</name>
    <dbReference type="NCBI Taxonomy" id="1759441"/>
    <lineage>
        <taxon>Eukaryota</taxon>
        <taxon>Fungi</taxon>
        <taxon>Dikarya</taxon>
        <taxon>Basidiomycota</taxon>
        <taxon>Agaricomycotina</taxon>
        <taxon>Agaricomycetes</taxon>
        <taxon>Agaricomycetidae</taxon>
        <taxon>Atheliales</taxon>
        <taxon>Atheliaceae</taxon>
        <taxon>Athelia</taxon>
    </lineage>
</organism>
<gene>
    <name evidence="1" type="ORF">FIBSPDRAFT_976426</name>
</gene>
<accession>A0A166EXJ1</accession>
<dbReference type="Proteomes" id="UP000076532">
    <property type="component" value="Unassembled WGS sequence"/>
</dbReference>
<evidence type="ECO:0000313" key="1">
    <source>
        <dbReference type="EMBL" id="KZP16217.1"/>
    </source>
</evidence>
<dbReference type="EMBL" id="KV417596">
    <property type="protein sequence ID" value="KZP16217.1"/>
    <property type="molecule type" value="Genomic_DNA"/>
</dbReference>
<sequence>MAKNDPNDDLSHVDVDPPSSYANYYPQDLARLGPLQVPTLVVSDVSCPPTINPTPCKDMAEKTRACSPLLQGPRPSAHGLKEVAPILSGPQRDHVVFPPPSIPPQARPHIPVLPDWYFEVHFPPGHTCTL</sequence>
<name>A0A166EXJ1_9AGAM</name>
<evidence type="ECO:0000313" key="2">
    <source>
        <dbReference type="Proteomes" id="UP000076532"/>
    </source>
</evidence>
<proteinExistence type="predicted"/>